<keyword evidence="3 6" id="KW-0378">Hydrolase</keyword>
<feature type="region of interest" description="Disordered" evidence="7">
    <location>
        <begin position="40"/>
        <end position="72"/>
    </location>
</feature>
<dbReference type="CDD" id="cd00143">
    <property type="entry name" value="PP2Cc"/>
    <property type="match status" value="1"/>
</dbReference>
<dbReference type="AlphaFoldDB" id="A0A078A6I4"/>
<evidence type="ECO:0000256" key="1">
    <source>
        <dbReference type="ARBA" id="ARBA00004170"/>
    </source>
</evidence>
<dbReference type="Pfam" id="PF00481">
    <property type="entry name" value="PP2C"/>
    <property type="match status" value="1"/>
</dbReference>
<dbReference type="Gene3D" id="3.60.40.10">
    <property type="entry name" value="PPM-type phosphatase domain"/>
    <property type="match status" value="1"/>
</dbReference>
<dbReference type="InterPro" id="IPR015655">
    <property type="entry name" value="PP2C"/>
</dbReference>
<evidence type="ECO:0000256" key="5">
    <source>
        <dbReference type="ARBA" id="ARBA00023136"/>
    </source>
</evidence>
<dbReference type="GO" id="GO:0046872">
    <property type="term" value="F:metal ion binding"/>
    <property type="evidence" value="ECO:0007669"/>
    <property type="project" value="UniProtKB-KW"/>
</dbReference>
<evidence type="ECO:0000259" key="8">
    <source>
        <dbReference type="PROSITE" id="PS51746"/>
    </source>
</evidence>
<organism evidence="9 10">
    <name type="scientific">Stylonychia lemnae</name>
    <name type="common">Ciliate</name>
    <dbReference type="NCBI Taxonomy" id="5949"/>
    <lineage>
        <taxon>Eukaryota</taxon>
        <taxon>Sar</taxon>
        <taxon>Alveolata</taxon>
        <taxon>Ciliophora</taxon>
        <taxon>Intramacronucleata</taxon>
        <taxon>Spirotrichea</taxon>
        <taxon>Stichotrichia</taxon>
        <taxon>Sporadotrichida</taxon>
        <taxon>Oxytrichidae</taxon>
        <taxon>Stylonychinae</taxon>
        <taxon>Stylonychia</taxon>
    </lineage>
</organism>
<evidence type="ECO:0000313" key="9">
    <source>
        <dbReference type="EMBL" id="CDW77819.1"/>
    </source>
</evidence>
<dbReference type="InterPro" id="IPR000222">
    <property type="entry name" value="PP2C_BS"/>
</dbReference>
<evidence type="ECO:0000256" key="7">
    <source>
        <dbReference type="SAM" id="MobiDB-lite"/>
    </source>
</evidence>
<keyword evidence="10" id="KW-1185">Reference proteome</keyword>
<dbReference type="PROSITE" id="PS51746">
    <property type="entry name" value="PPM_2"/>
    <property type="match status" value="1"/>
</dbReference>
<dbReference type="PANTHER" id="PTHR47992">
    <property type="entry name" value="PROTEIN PHOSPHATASE"/>
    <property type="match status" value="1"/>
</dbReference>
<dbReference type="PROSITE" id="PS01032">
    <property type="entry name" value="PPM_1"/>
    <property type="match status" value="1"/>
</dbReference>
<keyword evidence="5" id="KW-0472">Membrane</keyword>
<dbReference type="EMBL" id="CCKQ01006502">
    <property type="protein sequence ID" value="CDW77819.1"/>
    <property type="molecule type" value="Genomic_DNA"/>
</dbReference>
<dbReference type="InterPro" id="IPR036457">
    <property type="entry name" value="PPM-type-like_dom_sf"/>
</dbReference>
<evidence type="ECO:0000256" key="2">
    <source>
        <dbReference type="ARBA" id="ARBA00022723"/>
    </source>
</evidence>
<comment type="subcellular location">
    <subcellularLocation>
        <location evidence="1">Membrane</location>
        <topology evidence="1">Peripheral membrane protein</topology>
    </subcellularLocation>
</comment>
<feature type="compositionally biased region" description="Low complexity" evidence="7">
    <location>
        <begin position="58"/>
        <end position="70"/>
    </location>
</feature>
<dbReference type="GO" id="GO:0016020">
    <property type="term" value="C:membrane"/>
    <property type="evidence" value="ECO:0007669"/>
    <property type="project" value="UniProtKB-SubCell"/>
</dbReference>
<comment type="similarity">
    <text evidence="6">Belongs to the PP2C family.</text>
</comment>
<dbReference type="GO" id="GO:0004722">
    <property type="term" value="F:protein serine/threonine phosphatase activity"/>
    <property type="evidence" value="ECO:0007669"/>
    <property type="project" value="InterPro"/>
</dbReference>
<feature type="compositionally biased region" description="Polar residues" evidence="7">
    <location>
        <begin position="40"/>
        <end position="53"/>
    </location>
</feature>
<evidence type="ECO:0000256" key="4">
    <source>
        <dbReference type="ARBA" id="ARBA00022912"/>
    </source>
</evidence>
<evidence type="ECO:0000313" key="10">
    <source>
        <dbReference type="Proteomes" id="UP000039865"/>
    </source>
</evidence>
<name>A0A078A6I4_STYLE</name>
<proteinExistence type="inferred from homology"/>
<accession>A0A078A6I4</accession>
<sequence length="879" mass="97833">MRAKKHQNHDNSVNHNQPTAIQIYNNYLQKLPIKQLQNSDKYQNGLSGKNSQNHSHHLQQNGSLNQNSLNNGGGSVFQNAYISHSPQPNLNARTKKNNLMVYGYNGGVGGNVAGNNHGGNLMQLHHSETSNIMGTALNLKSQKSINGQPHQSSNKDNLLSIKKEKERISSLLNQNSSNLGKLVVPSSRNSKEDQQQSTNHTKTLVLSSQQQNHLQNLQNSGAQSANQQQQPSQQYFFFNQFYCSGSFQVQPSNIHELNSFLNSNHYYNVQDSFLEKKRIGTNLGVSNLIQRKIPGTQLEKNQEYLGNNPLQHGQNEDLKTIDTELRAANTQNYNGILTDPIDKHSKSVLAKNSNPITTGGGSRQGSGGHDFVDINQEVDDILNQVSQVNQVNNSFTDKKTIPTKWVLMNSKHVRNKSESKIGTRTNGTIPQAQNDLIRPIIKDNSFKLSNKSIDRIQQFPGVVERYSCKSRQGFIPNTKKTNQDAYIIQKEFANIRGCWFMGVFDGHGMNGHLVSDFCKRNIPLILSNLINGGNGIDPIQGLQSAQGKKRKVKGGSRHFLPPLVNQNTKKDPLSQHSFHAGVYDDQFTKAGEVTTANSMHEKLDNSRDSSQVQQWMTKDQTIRDTQIKEAFKIAQEKLEYGTKIDCMFSGTTAVALLIHNNTVICANSGDSRAILCSQNQAGIWSFLPLSRDHKPDEADEATRVRKNNGRIEQSRLMPGQPGYGQGLSSYQANQPQFFGPKRVWLKHKQVPGLAMTRSMGDLVAKSVGVTYEPEIKSIQNLNSNDKFIVIASDGLWDRIPNDEVTRLIANPYYDRGDPEGAVQFLVKEAADRWSREQGMIDDITIIIAFINTGQSNPQVAAYFPDNSPSGGGLNSSNNH</sequence>
<keyword evidence="2" id="KW-0479">Metal-binding</keyword>
<dbReference type="OrthoDB" id="10264738at2759"/>
<reference evidence="9 10" key="1">
    <citation type="submission" date="2014-06" db="EMBL/GenBank/DDBJ databases">
        <authorList>
            <person name="Swart Estienne"/>
        </authorList>
    </citation>
    <scope>NUCLEOTIDE SEQUENCE [LARGE SCALE GENOMIC DNA]</scope>
    <source>
        <strain evidence="9 10">130c</strain>
    </source>
</reference>
<dbReference type="SUPFAM" id="SSF81606">
    <property type="entry name" value="PP2C-like"/>
    <property type="match status" value="1"/>
</dbReference>
<gene>
    <name evidence="9" type="primary">Contig14536.g15491</name>
    <name evidence="9" type="ORF">STYLEM_6785</name>
</gene>
<feature type="region of interest" description="Disordered" evidence="7">
    <location>
        <begin position="179"/>
        <end position="200"/>
    </location>
</feature>
<evidence type="ECO:0000256" key="6">
    <source>
        <dbReference type="RuleBase" id="RU003465"/>
    </source>
</evidence>
<keyword evidence="4 6" id="KW-0904">Protein phosphatase</keyword>
<dbReference type="InParanoid" id="A0A078A6I4"/>
<evidence type="ECO:0000256" key="3">
    <source>
        <dbReference type="ARBA" id="ARBA00022801"/>
    </source>
</evidence>
<protein>
    <submittedName>
        <fullName evidence="9">Protein phosphatase 2c containing protein</fullName>
    </submittedName>
</protein>
<dbReference type="SMART" id="SM00332">
    <property type="entry name" value="PP2Cc"/>
    <property type="match status" value="1"/>
</dbReference>
<dbReference type="Proteomes" id="UP000039865">
    <property type="component" value="Unassembled WGS sequence"/>
</dbReference>
<feature type="domain" description="PPM-type phosphatase" evidence="8">
    <location>
        <begin position="465"/>
        <end position="850"/>
    </location>
</feature>
<dbReference type="InterPro" id="IPR001932">
    <property type="entry name" value="PPM-type_phosphatase-like_dom"/>
</dbReference>